<reference evidence="8" key="4">
    <citation type="submission" date="2025-08" db="UniProtKB">
        <authorList>
            <consortium name="RefSeq"/>
        </authorList>
    </citation>
    <scope>IDENTIFICATION</scope>
    <source>
        <strain evidence="8">CBS432</strain>
    </source>
</reference>
<dbReference type="SUPFAM" id="SSF57701">
    <property type="entry name" value="Zn2/Cys6 DNA-binding domain"/>
    <property type="match status" value="1"/>
</dbReference>
<proteinExistence type="predicted"/>
<dbReference type="InterPro" id="IPR050675">
    <property type="entry name" value="OAF3"/>
</dbReference>
<accession>A0A8B8UL57</accession>
<dbReference type="InterPro" id="IPR036864">
    <property type="entry name" value="Zn2-C6_fun-type_DNA-bd_sf"/>
</dbReference>
<dbReference type="Gene3D" id="4.10.240.10">
    <property type="entry name" value="Zn(2)-C6 fungal-type DNA-binding domain"/>
    <property type="match status" value="1"/>
</dbReference>
<evidence type="ECO:0000259" key="7">
    <source>
        <dbReference type="PROSITE" id="PS50048"/>
    </source>
</evidence>
<dbReference type="PROSITE" id="PS50048">
    <property type="entry name" value="ZN2_CY6_FUNGAL_2"/>
    <property type="match status" value="1"/>
</dbReference>
<dbReference type="RefSeq" id="XP_033764498.1">
    <property type="nucleotide sequence ID" value="XM_033908607.1"/>
</dbReference>
<organism evidence="8">
    <name type="scientific">Saccharomyces paradoxus</name>
    <name type="common">Yeast</name>
    <name type="synonym">Saccharomyces douglasii</name>
    <dbReference type="NCBI Taxonomy" id="27291"/>
    <lineage>
        <taxon>Eukaryota</taxon>
        <taxon>Fungi</taxon>
        <taxon>Dikarya</taxon>
        <taxon>Ascomycota</taxon>
        <taxon>Saccharomycotina</taxon>
        <taxon>Saccharomycetes</taxon>
        <taxon>Saccharomycetales</taxon>
        <taxon>Saccharomycetaceae</taxon>
        <taxon>Saccharomyces</taxon>
    </lineage>
</organism>
<protein>
    <submittedName>
        <fullName evidence="8">Rds1p</fullName>
    </submittedName>
</protein>
<dbReference type="GO" id="GO:0000981">
    <property type="term" value="F:DNA-binding transcription factor activity, RNA polymerase II-specific"/>
    <property type="evidence" value="ECO:0007669"/>
    <property type="project" value="InterPro"/>
</dbReference>
<evidence type="ECO:0000256" key="2">
    <source>
        <dbReference type="ARBA" id="ARBA00022833"/>
    </source>
</evidence>
<evidence type="ECO:0000256" key="6">
    <source>
        <dbReference type="ARBA" id="ARBA00023242"/>
    </source>
</evidence>
<dbReference type="PANTHER" id="PTHR31069:SF29">
    <property type="entry name" value="OLEATE-ACTIVATED TRANSCRIPTION FACTOR 1-RELATED"/>
    <property type="match status" value="1"/>
</dbReference>
<keyword evidence="3" id="KW-0805">Transcription regulation</keyword>
<dbReference type="GO" id="GO:0000978">
    <property type="term" value="F:RNA polymerase II cis-regulatory region sequence-specific DNA binding"/>
    <property type="evidence" value="ECO:0007669"/>
    <property type="project" value="TreeGrafter"/>
</dbReference>
<name>A0A8B8UL57_SACPA</name>
<dbReference type="SMART" id="SM00066">
    <property type="entry name" value="GAL4"/>
    <property type="match status" value="1"/>
</dbReference>
<evidence type="ECO:0000256" key="3">
    <source>
        <dbReference type="ARBA" id="ARBA00023015"/>
    </source>
</evidence>
<feature type="domain" description="Zn(2)-C6 fungal-type" evidence="7">
    <location>
        <begin position="14"/>
        <end position="44"/>
    </location>
</feature>
<dbReference type="GeneID" id="54628689"/>
<dbReference type="KEGG" id="spao:SPAR_B00050"/>
<reference evidence="8" key="3">
    <citation type="submission" date="2025-07" db="EMBL/GenBank/DDBJ databases">
        <authorList>
            <consortium name="NCBI Genome Project"/>
        </authorList>
    </citation>
    <scope>NUCLEOTIDE SEQUENCE</scope>
    <source>
        <strain evidence="8">CBS432</strain>
    </source>
</reference>
<dbReference type="PANTHER" id="PTHR31069">
    <property type="entry name" value="OLEATE-ACTIVATED TRANSCRIPTION FACTOR 1-RELATED"/>
    <property type="match status" value="1"/>
</dbReference>
<evidence type="ECO:0000313" key="8">
    <source>
        <dbReference type="RefSeq" id="XP_033764498.1"/>
    </source>
</evidence>
<evidence type="ECO:0000256" key="4">
    <source>
        <dbReference type="ARBA" id="ARBA00023125"/>
    </source>
</evidence>
<keyword evidence="4" id="KW-0238">DNA-binding</keyword>
<sequence>MDLATAKKPRLRLVCLQCKKVKRKCDKLRPTCSRCQQNSLECEYEERIDLSANVAANSFDSFKTSHERNFEQQHVLERTGLKYSLQVPKGVVNATLSIWNAEDMLVIVGLVTFMDYPFAAHSLAQYDPYIRALCSSLYGMTLVDFSNYANGIPFEDSSRNILGPLSFIEKAIFRRIEHSKLFRVQPAALGLLYNGCSMEEDTSPVFLPSLVAEIEDVLMQKKDCEILLKCFYHNIYPLYPFMDISLFESDLTTLLLPDDNNRWKISTEGKNVRKKIETLSLLTIVIVMALKHSTLDVDLLSMVRASASESARKLSLLCHKLLCLLDVFRYPNENTFTCLLYFYVSEHLDPESPDCVLNRTNLLTLSHLSNLSMTLGLQYEPSKYKRFKDPQVMRQRRILWLGVQSLKFQISLAEGDSDKSNSEYMEAFLADFEEIDASSEYEKSSLGDLDMQLYDIVWSKYKFHIILSKLVSDCTSIIRHPQLFSILENVKRSEDFMAENFPTGLIYQPLHEKKLSAIKLGRDTVLDAKDVERTEIFLTNIVGRTCILNIFDVLSLHFEKKCIMHWEEYEKNYHFLTLKSITVYLELASLISDYLENNFQGNISQGRGYIVDKQICFMLVRIWMFQCRILLRFSYKQESQKKLSSSGISTDGDKKEDEMNVILARLIKHVRNQMAYLVDLAKEKLQDSYFAAYQTVPMFRYIVYLVDVGSLVSATNCFWEKIAGEGEIPPKVQQAVRLKWGLDFKNSRRIKQKLMSSQSLQSFNQILLCQMEDAVLSSSFGKKANAVMSEKLAEGFFNISEEEALNQLLENSNFDAFWDLLGENLSDMPSL</sequence>
<dbReference type="AlphaFoldDB" id="A0A8B8UL57"/>
<reference evidence="8" key="1">
    <citation type="journal article" date="2017" name="Nat. Genet.">
        <title>Contrasting evolutionary genome dynamics between domesticated and wild yeasts.</title>
        <authorList>
            <person name="Yue J.X."/>
            <person name="Li J."/>
            <person name="Aigrain L."/>
            <person name="Hallin J."/>
            <person name="Persson K."/>
            <person name="Oliver K."/>
            <person name="Bergstrom A."/>
            <person name="Coupland P."/>
            <person name="Warringer J."/>
            <person name="Lagomarsino M.C."/>
            <person name="Fischer G."/>
            <person name="Durbin R."/>
            <person name="Liti G."/>
        </authorList>
    </citation>
    <scope>NUCLEOTIDE SEQUENCE</scope>
    <source>
        <strain evidence="8">CBS432</strain>
    </source>
</reference>
<gene>
    <name evidence="8" type="primary">RDS1</name>
    <name evidence="8" type="ORF">SPAR_B00050</name>
</gene>
<dbReference type="CDD" id="cd00067">
    <property type="entry name" value="GAL4"/>
    <property type="match status" value="1"/>
</dbReference>
<dbReference type="VEuPathDB" id="FungiDB:SPAR_B00050"/>
<dbReference type="GO" id="GO:0008270">
    <property type="term" value="F:zinc ion binding"/>
    <property type="evidence" value="ECO:0007669"/>
    <property type="project" value="InterPro"/>
</dbReference>
<keyword evidence="5" id="KW-0804">Transcription</keyword>
<dbReference type="PROSITE" id="PS00463">
    <property type="entry name" value="ZN2_CY6_FUNGAL_1"/>
    <property type="match status" value="1"/>
</dbReference>
<dbReference type="GO" id="GO:0045944">
    <property type="term" value="P:positive regulation of transcription by RNA polymerase II"/>
    <property type="evidence" value="ECO:0007669"/>
    <property type="project" value="TreeGrafter"/>
</dbReference>
<keyword evidence="2" id="KW-0862">Zinc</keyword>
<evidence type="ECO:0000256" key="1">
    <source>
        <dbReference type="ARBA" id="ARBA00022723"/>
    </source>
</evidence>
<dbReference type="CDD" id="cd12148">
    <property type="entry name" value="fungal_TF_MHR"/>
    <property type="match status" value="1"/>
</dbReference>
<dbReference type="GO" id="GO:0005634">
    <property type="term" value="C:nucleus"/>
    <property type="evidence" value="ECO:0007669"/>
    <property type="project" value="TreeGrafter"/>
</dbReference>
<dbReference type="InterPro" id="IPR001138">
    <property type="entry name" value="Zn2Cys6_DnaBD"/>
</dbReference>
<keyword evidence="1" id="KW-0479">Metal-binding</keyword>
<dbReference type="Pfam" id="PF00172">
    <property type="entry name" value="Zn_clus"/>
    <property type="match status" value="1"/>
</dbReference>
<keyword evidence="6" id="KW-0539">Nucleus</keyword>
<dbReference type="OrthoDB" id="2943660at2759"/>
<evidence type="ECO:0000256" key="5">
    <source>
        <dbReference type="ARBA" id="ARBA00023163"/>
    </source>
</evidence>
<reference evidence="8" key="2">
    <citation type="submission" date="2020-01" db="EMBL/GenBank/DDBJ databases">
        <title>Population-level Yeast Reference Genomes.</title>
        <authorList>
            <person name="Yue J.-X."/>
        </authorList>
    </citation>
    <scope>NUCLEOTIDE SEQUENCE</scope>
    <source>
        <strain evidence="8">CBS432</strain>
    </source>
</reference>